<dbReference type="EMBL" id="BSUN01000001">
    <property type="protein sequence ID" value="GMA35998.1"/>
    <property type="molecule type" value="Genomic_DNA"/>
</dbReference>
<protein>
    <submittedName>
        <fullName evidence="2">Uncharacterized protein</fullName>
    </submittedName>
</protein>
<dbReference type="Proteomes" id="UP001157125">
    <property type="component" value="Unassembled WGS sequence"/>
</dbReference>
<evidence type="ECO:0000313" key="2">
    <source>
        <dbReference type="EMBL" id="GMA35998.1"/>
    </source>
</evidence>
<proteinExistence type="predicted"/>
<evidence type="ECO:0000313" key="3">
    <source>
        <dbReference type="Proteomes" id="UP001157125"/>
    </source>
</evidence>
<reference evidence="3" key="1">
    <citation type="journal article" date="2019" name="Int. J. Syst. Evol. Microbiol.">
        <title>The Global Catalogue of Microorganisms (GCM) 10K type strain sequencing project: providing services to taxonomists for standard genome sequencing and annotation.</title>
        <authorList>
            <consortium name="The Broad Institute Genomics Platform"/>
            <consortium name="The Broad Institute Genome Sequencing Center for Infectious Disease"/>
            <person name="Wu L."/>
            <person name="Ma J."/>
        </authorList>
    </citation>
    <scope>NUCLEOTIDE SEQUENCE [LARGE SCALE GENOMIC DNA]</scope>
    <source>
        <strain evidence="3">NBRC 112299</strain>
    </source>
</reference>
<keyword evidence="3" id="KW-1185">Reference proteome</keyword>
<name>A0ABQ6IFT7_9MICO</name>
<feature type="region of interest" description="Disordered" evidence="1">
    <location>
        <begin position="186"/>
        <end position="209"/>
    </location>
</feature>
<comment type="caution">
    <text evidence="2">The sequence shown here is derived from an EMBL/GenBank/DDBJ whole genome shotgun (WGS) entry which is preliminary data.</text>
</comment>
<evidence type="ECO:0000256" key="1">
    <source>
        <dbReference type="SAM" id="MobiDB-lite"/>
    </source>
</evidence>
<gene>
    <name evidence="2" type="ORF">GCM10025876_22020</name>
</gene>
<organism evidence="2 3">
    <name type="scientific">Demequina litorisediminis</name>
    <dbReference type="NCBI Taxonomy" id="1849022"/>
    <lineage>
        <taxon>Bacteria</taxon>
        <taxon>Bacillati</taxon>
        <taxon>Actinomycetota</taxon>
        <taxon>Actinomycetes</taxon>
        <taxon>Micrococcales</taxon>
        <taxon>Demequinaceae</taxon>
        <taxon>Demequina</taxon>
    </lineage>
</organism>
<feature type="compositionally biased region" description="Basic residues" evidence="1">
    <location>
        <begin position="199"/>
        <end position="209"/>
    </location>
</feature>
<sequence length="209" mass="20972">MCRYRLDEGGLDLGVAAVAVGARGVGAELLHGEVGEAAGDGQEVVCAGGAGAGDRGLDQVAQHVQFVAPAHVPPRLLIVVALHVRVQVAVLALHAGEQRGGVGGERFPALVLGHARCLPRDGLEGLVEVGIGEVEAPVGRFGVASEAAQVVHDAAGLEPRDHMGDGALAVEALPCAQFSGAVERDCGEGQGREVGGGRGARRGRAGGPC</sequence>
<accession>A0ABQ6IFT7</accession>